<evidence type="ECO:0000256" key="1">
    <source>
        <dbReference type="SAM" id="SignalP"/>
    </source>
</evidence>
<proteinExistence type="predicted"/>
<accession>A0A820P612</accession>
<evidence type="ECO:0000313" key="3">
    <source>
        <dbReference type="Proteomes" id="UP000663836"/>
    </source>
</evidence>
<feature type="signal peptide" evidence="1">
    <location>
        <begin position="1"/>
        <end position="24"/>
    </location>
</feature>
<sequence length="98" mass="11197">TWGQQKIAIGLLCLLLQNFVPISSSCIETFVDFLVHDNIELRRYATIGIVAFCRLQKPPRIYIEKSLEEIFHNISKSLPAIMNDECSPGDRDDNSWVT</sequence>
<gene>
    <name evidence="2" type="ORF">JBS370_LOCUS43402</name>
</gene>
<reference evidence="2" key="1">
    <citation type="submission" date="2021-02" db="EMBL/GenBank/DDBJ databases">
        <authorList>
            <person name="Nowell W R."/>
        </authorList>
    </citation>
    <scope>NUCLEOTIDE SEQUENCE</scope>
</reference>
<dbReference type="AlphaFoldDB" id="A0A820P612"/>
<dbReference type="EMBL" id="CAJOBD010066642">
    <property type="protein sequence ID" value="CAF4399591.1"/>
    <property type="molecule type" value="Genomic_DNA"/>
</dbReference>
<feature type="chain" id="PRO_5032633027" evidence="1">
    <location>
        <begin position="25"/>
        <end position="98"/>
    </location>
</feature>
<protein>
    <submittedName>
        <fullName evidence="2">Uncharacterized protein</fullName>
    </submittedName>
</protein>
<dbReference type="Proteomes" id="UP000663836">
    <property type="component" value="Unassembled WGS sequence"/>
</dbReference>
<feature type="non-terminal residue" evidence="2">
    <location>
        <position position="1"/>
    </location>
</feature>
<dbReference type="InterPro" id="IPR016024">
    <property type="entry name" value="ARM-type_fold"/>
</dbReference>
<dbReference type="SUPFAM" id="SSF48371">
    <property type="entry name" value="ARM repeat"/>
    <property type="match status" value="1"/>
</dbReference>
<comment type="caution">
    <text evidence="2">The sequence shown here is derived from an EMBL/GenBank/DDBJ whole genome shotgun (WGS) entry which is preliminary data.</text>
</comment>
<evidence type="ECO:0000313" key="2">
    <source>
        <dbReference type="EMBL" id="CAF4399591.1"/>
    </source>
</evidence>
<feature type="non-terminal residue" evidence="2">
    <location>
        <position position="98"/>
    </location>
</feature>
<organism evidence="2 3">
    <name type="scientific">Rotaria sordida</name>
    <dbReference type="NCBI Taxonomy" id="392033"/>
    <lineage>
        <taxon>Eukaryota</taxon>
        <taxon>Metazoa</taxon>
        <taxon>Spiralia</taxon>
        <taxon>Gnathifera</taxon>
        <taxon>Rotifera</taxon>
        <taxon>Eurotatoria</taxon>
        <taxon>Bdelloidea</taxon>
        <taxon>Philodinida</taxon>
        <taxon>Philodinidae</taxon>
        <taxon>Rotaria</taxon>
    </lineage>
</organism>
<name>A0A820P612_9BILA</name>
<keyword evidence="1" id="KW-0732">Signal</keyword>